<dbReference type="EC" id="2.7.7.101" evidence="12"/>
<dbReference type="PROSITE" id="PS50880">
    <property type="entry name" value="TOPRIM"/>
    <property type="match status" value="1"/>
</dbReference>
<evidence type="ECO:0000313" key="16">
    <source>
        <dbReference type="Proteomes" id="UP000182762"/>
    </source>
</evidence>
<dbReference type="InterPro" id="IPR016136">
    <property type="entry name" value="DNA_helicase_N/primase_C"/>
</dbReference>
<keyword evidence="16" id="KW-1185">Reference proteome</keyword>
<dbReference type="Pfam" id="PF08275">
    <property type="entry name" value="DNAG_N"/>
    <property type="match status" value="1"/>
</dbReference>
<comment type="domain">
    <text evidence="12">Contains an N-terminal zinc-binding domain, a central core domain that contains the primase activity, and a C-terminal DnaB-binding domain.</text>
</comment>
<dbReference type="PANTHER" id="PTHR30313:SF2">
    <property type="entry name" value="DNA PRIMASE"/>
    <property type="match status" value="1"/>
</dbReference>
<proteinExistence type="inferred from homology"/>
<dbReference type="EMBL" id="FOXX01000001">
    <property type="protein sequence ID" value="SFQ18342.1"/>
    <property type="molecule type" value="Genomic_DNA"/>
</dbReference>
<evidence type="ECO:0000256" key="12">
    <source>
        <dbReference type="HAMAP-Rule" id="MF_00974"/>
    </source>
</evidence>
<sequence>MGGKIPEEVIEQIRRSIDIVDVVGDHVQLKKQGRNYFGLCPFHGENTPSFSVSPDKQIYHCFGCGAGGNAFSFLMDIDGLSFTEAVTKLAGKVGIQVEQTNNSETKEQQPSNRMIEAHELLKKFYHHLLVNTKEGQEAYDYLLQRGFTDEFIKRFEIGYTINSWDFAVKFLTKRGFNLEEMEKCGLLIKKDDGNEYFDRFRNRIMFPIHDLQGRTIAFSGRILGEEQPKYLNSPETPIFLKSKTIYNFHAAKKAIRKQEQVLLFEGYADVIAAVGAECENSVATMGTSLTVEQAKIIRRNVESVIICYDGDGAGIEATVKAASILQEAGCHVQVAPLPDGYDPDQYIQEFGALKFRQSVIENSLTYTSFKLRYLKRGKDLQNEAERMHYIDSALKEVNTLTKAVEKEHYLRQLSDEFSISLSALKEQELQINKVQKQKKDNAQGNRNNIARKLYTQTQLLPSYQKAERFLLAYMLRDATVSLRVQNAVQGKFNVDLHQALANHLYAFYEEGHEADLSVFVQYISDKELTRLVSELAMIPLQEELTEQVFNDYLFEILSKKSAHDEIQMKKQEQIEAERSKDYRKAAMIAKEILEMTKTLKKRSL</sequence>
<evidence type="ECO:0000256" key="1">
    <source>
        <dbReference type="ARBA" id="ARBA00022478"/>
    </source>
</evidence>
<dbReference type="InterPro" id="IPR050219">
    <property type="entry name" value="DnaG_primase"/>
</dbReference>
<dbReference type="InterPro" id="IPR036185">
    <property type="entry name" value="DNA_heli_DnaB-like_N_sf"/>
</dbReference>
<evidence type="ECO:0000256" key="4">
    <source>
        <dbReference type="ARBA" id="ARBA00022695"/>
    </source>
</evidence>
<keyword evidence="6 12" id="KW-0479">Metal-binding</keyword>
<keyword evidence="10 12" id="KW-0238">DNA-binding</keyword>
<dbReference type="Pfam" id="PF01807">
    <property type="entry name" value="Zn_ribbon_DnaG"/>
    <property type="match status" value="1"/>
</dbReference>
<evidence type="ECO:0000256" key="5">
    <source>
        <dbReference type="ARBA" id="ARBA00022705"/>
    </source>
</evidence>
<evidence type="ECO:0000256" key="11">
    <source>
        <dbReference type="ARBA" id="ARBA00023163"/>
    </source>
</evidence>
<dbReference type="InterPro" id="IPR013264">
    <property type="entry name" value="DNAG_N"/>
</dbReference>
<dbReference type="Gene3D" id="3.90.580.10">
    <property type="entry name" value="Zinc finger, CHC2-type domain"/>
    <property type="match status" value="1"/>
</dbReference>
<comment type="subunit">
    <text evidence="12">Monomer. Interacts with DnaB.</text>
</comment>
<gene>
    <name evidence="12" type="primary">dnaG</name>
    <name evidence="15" type="ORF">SAMN02745910_00537</name>
</gene>
<organism evidence="15 16">
    <name type="scientific">Priestia endophytica DSM 13796</name>
    <dbReference type="NCBI Taxonomy" id="1121089"/>
    <lineage>
        <taxon>Bacteria</taxon>
        <taxon>Bacillati</taxon>
        <taxon>Bacillota</taxon>
        <taxon>Bacilli</taxon>
        <taxon>Bacillales</taxon>
        <taxon>Bacillaceae</taxon>
        <taxon>Priestia</taxon>
    </lineage>
</organism>
<dbReference type="GeneID" id="93709308"/>
<dbReference type="PIRSF" id="PIRSF002811">
    <property type="entry name" value="DnaG"/>
    <property type="match status" value="1"/>
</dbReference>
<dbReference type="InterPro" id="IPR037068">
    <property type="entry name" value="DNA_primase_core_N_sf"/>
</dbReference>
<evidence type="ECO:0000256" key="3">
    <source>
        <dbReference type="ARBA" id="ARBA00022679"/>
    </source>
</evidence>
<keyword evidence="9" id="KW-0460">Magnesium</keyword>
<dbReference type="SUPFAM" id="SSF56731">
    <property type="entry name" value="DNA primase core"/>
    <property type="match status" value="1"/>
</dbReference>
<dbReference type="PANTHER" id="PTHR30313">
    <property type="entry name" value="DNA PRIMASE"/>
    <property type="match status" value="1"/>
</dbReference>
<dbReference type="Proteomes" id="UP000182762">
    <property type="component" value="Unassembled WGS sequence"/>
</dbReference>
<evidence type="ECO:0000259" key="14">
    <source>
        <dbReference type="PROSITE" id="PS50880"/>
    </source>
</evidence>
<dbReference type="InterPro" id="IPR019475">
    <property type="entry name" value="DNA_primase_DnaB-bd"/>
</dbReference>
<evidence type="ECO:0000256" key="13">
    <source>
        <dbReference type="PIRNR" id="PIRNR002811"/>
    </source>
</evidence>
<dbReference type="InterPro" id="IPR030846">
    <property type="entry name" value="DnaG_bac"/>
</dbReference>
<evidence type="ECO:0000256" key="2">
    <source>
        <dbReference type="ARBA" id="ARBA00022515"/>
    </source>
</evidence>
<comment type="cofactor">
    <cofactor evidence="12 13">
        <name>Zn(2+)</name>
        <dbReference type="ChEBI" id="CHEBI:29105"/>
    </cofactor>
    <text evidence="12 13">Binds 1 zinc ion per monomer.</text>
</comment>
<dbReference type="Gene3D" id="3.90.980.10">
    <property type="entry name" value="DNA primase, catalytic core, N-terminal domain"/>
    <property type="match status" value="1"/>
</dbReference>
<dbReference type="SMART" id="SM00493">
    <property type="entry name" value="TOPRIM"/>
    <property type="match status" value="1"/>
</dbReference>
<dbReference type="InterPro" id="IPR006171">
    <property type="entry name" value="TOPRIM_dom"/>
</dbReference>
<evidence type="ECO:0000256" key="10">
    <source>
        <dbReference type="ARBA" id="ARBA00023125"/>
    </source>
</evidence>
<dbReference type="Pfam" id="PF10410">
    <property type="entry name" value="DnaB_bind"/>
    <property type="match status" value="1"/>
</dbReference>
<keyword evidence="7 12" id="KW-0863">Zinc-finger</keyword>
<dbReference type="Gene3D" id="1.10.860.10">
    <property type="entry name" value="DNAb Helicase, Chain A"/>
    <property type="match status" value="1"/>
</dbReference>
<dbReference type="RefSeq" id="WP_061802015.1">
    <property type="nucleotide sequence ID" value="NZ_FOXX01000001.1"/>
</dbReference>
<comment type="similarity">
    <text evidence="12 13">Belongs to the DnaG primase family.</text>
</comment>
<dbReference type="CDD" id="cd03364">
    <property type="entry name" value="TOPRIM_DnaG_primases"/>
    <property type="match status" value="1"/>
</dbReference>
<accession>A0A1I5WF33</accession>
<name>A0A1I5WF33_9BACI</name>
<evidence type="ECO:0000313" key="15">
    <source>
        <dbReference type="EMBL" id="SFQ18342.1"/>
    </source>
</evidence>
<protein>
    <recommendedName>
        <fullName evidence="12 13">DNA primase</fullName>
        <ecNumber evidence="12">2.7.7.101</ecNumber>
    </recommendedName>
</protein>
<dbReference type="Pfam" id="PF13155">
    <property type="entry name" value="Toprim_2"/>
    <property type="match status" value="1"/>
</dbReference>
<dbReference type="InterPro" id="IPR002694">
    <property type="entry name" value="Znf_CHC2"/>
</dbReference>
<evidence type="ECO:0000256" key="7">
    <source>
        <dbReference type="ARBA" id="ARBA00022771"/>
    </source>
</evidence>
<evidence type="ECO:0000256" key="9">
    <source>
        <dbReference type="ARBA" id="ARBA00022842"/>
    </source>
</evidence>
<dbReference type="NCBIfam" id="TIGR01391">
    <property type="entry name" value="dnaG"/>
    <property type="match status" value="1"/>
</dbReference>
<dbReference type="HAMAP" id="MF_00974">
    <property type="entry name" value="DNA_primase_DnaG"/>
    <property type="match status" value="1"/>
</dbReference>
<reference evidence="15 16" key="1">
    <citation type="submission" date="2016-10" db="EMBL/GenBank/DDBJ databases">
        <authorList>
            <person name="Varghese N."/>
            <person name="Submissions S."/>
        </authorList>
    </citation>
    <scope>NUCLEOTIDE SEQUENCE [LARGE SCALE GENOMIC DNA]</scope>
    <source>
        <strain evidence="15 16">DSM 13796</strain>
    </source>
</reference>
<comment type="caution">
    <text evidence="15">The sequence shown here is derived from an EMBL/GenBank/DDBJ whole genome shotgun (WGS) entry which is preliminary data.</text>
</comment>
<evidence type="ECO:0000256" key="8">
    <source>
        <dbReference type="ARBA" id="ARBA00022833"/>
    </source>
</evidence>
<keyword evidence="5 12" id="KW-0235">DNA replication</keyword>
<keyword evidence="3 12" id="KW-0808">Transferase</keyword>
<comment type="catalytic activity">
    <reaction evidence="12">
        <text>ssDNA + n NTP = ssDNA/pppN(pN)n-1 hybrid + (n-1) diphosphate.</text>
        <dbReference type="EC" id="2.7.7.101"/>
    </reaction>
</comment>
<keyword evidence="1 12" id="KW-0240">DNA-directed RNA polymerase</keyword>
<keyword evidence="8 12" id="KW-0862">Zinc</keyword>
<feature type="zinc finger region" description="CHC2-type" evidence="12">
    <location>
        <begin position="40"/>
        <end position="64"/>
    </location>
</feature>
<dbReference type="Gene3D" id="6.10.140.360">
    <property type="match status" value="1"/>
</dbReference>
<keyword evidence="2 12" id="KW-0639">Primosome</keyword>
<feature type="domain" description="Toprim" evidence="14">
    <location>
        <begin position="259"/>
        <end position="340"/>
    </location>
</feature>
<keyword evidence="11 12" id="KW-0804">Transcription</keyword>
<comment type="function">
    <text evidence="12 13">RNA polymerase that catalyzes the synthesis of short RNA molecules used as primers for DNA polymerase during DNA replication.</text>
</comment>
<dbReference type="Gene3D" id="3.40.1360.10">
    <property type="match status" value="1"/>
</dbReference>
<evidence type="ECO:0000256" key="6">
    <source>
        <dbReference type="ARBA" id="ARBA00022723"/>
    </source>
</evidence>
<dbReference type="SUPFAM" id="SSF57783">
    <property type="entry name" value="Zinc beta-ribbon"/>
    <property type="match status" value="1"/>
</dbReference>
<dbReference type="SUPFAM" id="SSF48024">
    <property type="entry name" value="N-terminal domain of DnaB helicase"/>
    <property type="match status" value="1"/>
</dbReference>
<keyword evidence="4 12" id="KW-0548">Nucleotidyltransferase</keyword>
<dbReference type="InterPro" id="IPR036977">
    <property type="entry name" value="DNA_primase_Znf_CHC2"/>
</dbReference>
<dbReference type="InterPro" id="IPR006295">
    <property type="entry name" value="DNA_primase_DnaG"/>
</dbReference>
<dbReference type="SMART" id="SM00400">
    <property type="entry name" value="ZnF_CHCC"/>
    <property type="match status" value="1"/>
</dbReference>
<dbReference type="InterPro" id="IPR034151">
    <property type="entry name" value="TOPRIM_DnaG_bac"/>
</dbReference>